<evidence type="ECO:0000313" key="3">
    <source>
        <dbReference type="Proteomes" id="UP000050761"/>
    </source>
</evidence>
<evidence type="ECO:0000313" key="2">
    <source>
        <dbReference type="EMBL" id="VDP07430.1"/>
    </source>
</evidence>
<sequence>MFAVIASCLLHTLVDAQWNVPLTNNGYSPQIAGGVQSSLPQGGFGGFYGSPFSGQPPTNQLAAQFAPQFAQFGSQYPGYGLQSVQMDPSRQFPQPQSYYGAQPMGFSPQSGAAQQYINQPGVFGTHQVAQGTFGQPSYNGQQSSGSDLFQGDDFMGSVEKPFYAIVQNPTWSAAEKSAKIEEFVASLNADAQVSALVTNPRIPEQDRLQKIQDLYAKIPDSIKREFDSKFTNL</sequence>
<reference evidence="2 3" key="1">
    <citation type="submission" date="2018-11" db="EMBL/GenBank/DDBJ databases">
        <authorList>
            <consortium name="Pathogen Informatics"/>
        </authorList>
    </citation>
    <scope>NUCLEOTIDE SEQUENCE [LARGE SCALE GENOMIC DNA]</scope>
</reference>
<feature type="signal peptide" evidence="1">
    <location>
        <begin position="1"/>
        <end position="16"/>
    </location>
</feature>
<keyword evidence="1" id="KW-0732">Signal</keyword>
<dbReference type="EMBL" id="UZAH01029689">
    <property type="protein sequence ID" value="VDP07430.1"/>
    <property type="molecule type" value="Genomic_DNA"/>
</dbReference>
<evidence type="ECO:0000256" key="1">
    <source>
        <dbReference type="SAM" id="SignalP"/>
    </source>
</evidence>
<dbReference type="Proteomes" id="UP000050761">
    <property type="component" value="Unassembled WGS sequence"/>
</dbReference>
<proteinExistence type="predicted"/>
<dbReference type="OrthoDB" id="5871823at2759"/>
<evidence type="ECO:0000313" key="4">
    <source>
        <dbReference type="WBParaSite" id="HPBE_0001692601-mRNA-1"/>
    </source>
</evidence>
<feature type="chain" id="PRO_5044551908" evidence="1">
    <location>
        <begin position="17"/>
        <end position="233"/>
    </location>
</feature>
<dbReference type="WBParaSite" id="HPBE_0001692601-mRNA-1">
    <property type="protein sequence ID" value="HPBE_0001692601-mRNA-1"/>
    <property type="gene ID" value="HPBE_0001692601"/>
</dbReference>
<organism evidence="3 4">
    <name type="scientific">Heligmosomoides polygyrus</name>
    <name type="common">Parasitic roundworm</name>
    <dbReference type="NCBI Taxonomy" id="6339"/>
    <lineage>
        <taxon>Eukaryota</taxon>
        <taxon>Metazoa</taxon>
        <taxon>Ecdysozoa</taxon>
        <taxon>Nematoda</taxon>
        <taxon>Chromadorea</taxon>
        <taxon>Rhabditida</taxon>
        <taxon>Rhabditina</taxon>
        <taxon>Rhabditomorpha</taxon>
        <taxon>Strongyloidea</taxon>
        <taxon>Heligmosomidae</taxon>
        <taxon>Heligmosomoides</taxon>
    </lineage>
</organism>
<name>A0A183G5L4_HELPZ</name>
<accession>A0A183G5L4</accession>
<protein>
    <submittedName>
        <fullName evidence="4">DUF148 domain-containing protein</fullName>
    </submittedName>
</protein>
<keyword evidence="3" id="KW-1185">Reference proteome</keyword>
<accession>A0A3P8AT24</accession>
<gene>
    <name evidence="2" type="ORF">HPBE_LOCUS16925</name>
</gene>
<dbReference type="AlphaFoldDB" id="A0A183G5L4"/>
<reference evidence="4" key="2">
    <citation type="submission" date="2019-09" db="UniProtKB">
        <authorList>
            <consortium name="WormBaseParasite"/>
        </authorList>
    </citation>
    <scope>IDENTIFICATION</scope>
</reference>